<evidence type="ECO:0000256" key="2">
    <source>
        <dbReference type="SAM" id="SignalP"/>
    </source>
</evidence>
<dbReference type="EMBL" id="SSMQ01000086">
    <property type="protein sequence ID" value="TKC96477.1"/>
    <property type="molecule type" value="Genomic_DNA"/>
</dbReference>
<evidence type="ECO:0000313" key="4">
    <source>
        <dbReference type="Proteomes" id="UP000309215"/>
    </source>
</evidence>
<feature type="signal peptide" evidence="2">
    <location>
        <begin position="1"/>
        <end position="23"/>
    </location>
</feature>
<keyword evidence="4" id="KW-1185">Reference proteome</keyword>
<feature type="region of interest" description="Disordered" evidence="1">
    <location>
        <begin position="31"/>
        <end position="87"/>
    </location>
</feature>
<feature type="compositionally biased region" description="Low complexity" evidence="1">
    <location>
        <begin position="48"/>
        <end position="57"/>
    </location>
</feature>
<evidence type="ECO:0000313" key="3">
    <source>
        <dbReference type="EMBL" id="TKC96477.1"/>
    </source>
</evidence>
<dbReference type="RefSeq" id="WP_136935398.1">
    <property type="nucleotide sequence ID" value="NZ_SSMQ01000086.1"/>
</dbReference>
<accession>A0A4U1IQI2</accession>
<dbReference type="PROSITE" id="PS51257">
    <property type="entry name" value="PROKAR_LIPOPROTEIN"/>
    <property type="match status" value="1"/>
</dbReference>
<name>A0A4U1IQI2_9BACT</name>
<feature type="chain" id="PRO_5020301090" description="PE-PGRS family protein" evidence="2">
    <location>
        <begin position="24"/>
        <end position="303"/>
    </location>
</feature>
<gene>
    <name evidence="3" type="ORF">E8A74_45305</name>
</gene>
<proteinExistence type="predicted"/>
<sequence length="303" mass="28602">MRTSFFVAMALVSLGGLGLGACAKGSAYTGTGGGGGEGGEESGPGPGPSSNSSSSASGMGGTGGMGGGSVSSSGSGAGSSSSSSSSSASGTGGGGACNETPCKLVSPQCGCAAGEMCQIDGADARVCVAAGNVQIGGVCDLDNDCAPGGICLATTPTLSTCGEFCSTDAQCTAPGGLCVIKLNNGSGGQVPGVTLCSENCNATTNVGCAAGTGCTFGREAAGQMRLFTTCREAGSGTQNSSCTDDTDCAATFGCFNTGSSDVCLKYCNVNAPSCPAGASCTPITIGADAVEVIIGNVTYGACL</sequence>
<comment type="caution">
    <text evidence="3">The sequence shown here is derived from an EMBL/GenBank/DDBJ whole genome shotgun (WGS) entry which is preliminary data.</text>
</comment>
<dbReference type="AlphaFoldDB" id="A0A4U1IQI2"/>
<dbReference type="OrthoDB" id="5485835at2"/>
<reference evidence="3 4" key="1">
    <citation type="submission" date="2019-04" db="EMBL/GenBank/DDBJ databases">
        <authorList>
            <person name="Li Y."/>
            <person name="Wang J."/>
        </authorList>
    </citation>
    <scope>NUCLEOTIDE SEQUENCE [LARGE SCALE GENOMIC DNA]</scope>
    <source>
        <strain evidence="3 4">DSM 14668</strain>
    </source>
</reference>
<dbReference type="Proteomes" id="UP000309215">
    <property type="component" value="Unassembled WGS sequence"/>
</dbReference>
<feature type="compositionally biased region" description="Gly residues" evidence="1">
    <location>
        <begin position="58"/>
        <end position="69"/>
    </location>
</feature>
<evidence type="ECO:0000256" key="1">
    <source>
        <dbReference type="SAM" id="MobiDB-lite"/>
    </source>
</evidence>
<feature type="compositionally biased region" description="Gly residues" evidence="1">
    <location>
        <begin position="31"/>
        <end position="44"/>
    </location>
</feature>
<protein>
    <recommendedName>
        <fullName evidence="5">PE-PGRS family protein</fullName>
    </recommendedName>
</protein>
<organism evidence="3 4">
    <name type="scientific">Polyangium fumosum</name>
    <dbReference type="NCBI Taxonomy" id="889272"/>
    <lineage>
        <taxon>Bacteria</taxon>
        <taxon>Pseudomonadati</taxon>
        <taxon>Myxococcota</taxon>
        <taxon>Polyangia</taxon>
        <taxon>Polyangiales</taxon>
        <taxon>Polyangiaceae</taxon>
        <taxon>Polyangium</taxon>
    </lineage>
</organism>
<evidence type="ECO:0008006" key="5">
    <source>
        <dbReference type="Google" id="ProtNLM"/>
    </source>
</evidence>
<feature type="compositionally biased region" description="Low complexity" evidence="1">
    <location>
        <begin position="70"/>
        <end position="87"/>
    </location>
</feature>
<keyword evidence="2" id="KW-0732">Signal</keyword>